<dbReference type="GO" id="GO:0005524">
    <property type="term" value="F:ATP binding"/>
    <property type="evidence" value="ECO:0007669"/>
    <property type="project" value="InterPro"/>
</dbReference>
<dbReference type="GO" id="GO:0006508">
    <property type="term" value="P:proteolysis"/>
    <property type="evidence" value="ECO:0007669"/>
    <property type="project" value="InterPro"/>
</dbReference>
<dbReference type="Gene3D" id="1.10.530.10">
    <property type="match status" value="1"/>
</dbReference>
<keyword evidence="2" id="KW-1133">Transmembrane helix</keyword>
<dbReference type="Gene3D" id="3.90.70.10">
    <property type="entry name" value="Cysteine proteinases"/>
    <property type="match status" value="1"/>
</dbReference>
<dbReference type="InterPro" id="IPR005074">
    <property type="entry name" value="Peptidase_C39"/>
</dbReference>
<dbReference type="PROSITE" id="PS50990">
    <property type="entry name" value="PEPTIDASE_C39"/>
    <property type="match status" value="1"/>
</dbReference>
<accession>A0A9D1PCP2</accession>
<evidence type="ECO:0000313" key="5">
    <source>
        <dbReference type="Proteomes" id="UP000886814"/>
    </source>
</evidence>
<dbReference type="InterPro" id="IPR047194">
    <property type="entry name" value="CwlT-like_lysozyme"/>
</dbReference>
<dbReference type="InterPro" id="IPR039564">
    <property type="entry name" value="Peptidase_C39-like"/>
</dbReference>
<keyword evidence="2" id="KW-0812">Transmembrane</keyword>
<protein>
    <submittedName>
        <fullName evidence="4">Lysozyme family protein</fullName>
    </submittedName>
</protein>
<dbReference type="Proteomes" id="UP000886814">
    <property type="component" value="Unassembled WGS sequence"/>
</dbReference>
<dbReference type="GO" id="GO:0016020">
    <property type="term" value="C:membrane"/>
    <property type="evidence" value="ECO:0007669"/>
    <property type="project" value="InterPro"/>
</dbReference>
<comment type="caution">
    <text evidence="4">The sequence shown here is derived from an EMBL/GenBank/DDBJ whole genome shotgun (WGS) entry which is preliminary data.</text>
</comment>
<dbReference type="EMBL" id="DXIQ01000045">
    <property type="protein sequence ID" value="HIV38809.1"/>
    <property type="molecule type" value="Genomic_DNA"/>
</dbReference>
<sequence length="545" mass="59381">MFHQTGSTATLPRNILNSKRNIRTAAMGTAIGITAGALALDPVGEENAVQRPQALEDMRKTANDYEDQDPAEENVPAIPDKEPAGEENTGNTGAVKNTTQKAGTRKIQRRVMRKLSRKMMVSAATAFSGAGKEEDMQAVQSTHTLSEKAMVSVQKLFRAALKSIGRSLAALIAAFPPIGLLLILCFFLIVIITAIGGSQQLLSARAVNLSQEVEAYRSTVQEIAGEYNMSDYVELLLAVMMTESGGRGNDPMQASESGYNTLYPRRPNGITDPNYSIECGIQALRDALTRADVSSPTDMVNIRIALQGYNFGSGFVTWFRNRGYTEWSFEIACEFAESTGWGRRTDPNHPAGPWAYGDQYYPEHVLRYYTVSAGSAELPENGLPIPIYYQWEYQDPYGSSTIAQAGCGPSCFAMVVSYLTGQTITPADVVAWCGNTYYVPGAGTSWSFFAGAAEHYGIGAVTTTTSAEEVMAALSEGHPVISSQSPGLFTGGGHFIVLRGITADGKILVNDPNDNDRKQYLNRQFDMYSEIDCTSRNYWIFEAKQ</sequence>
<feature type="region of interest" description="Disordered" evidence="1">
    <location>
        <begin position="64"/>
        <end position="107"/>
    </location>
</feature>
<organism evidence="4 5">
    <name type="scientific">Candidatus Blautia stercorigallinarum</name>
    <dbReference type="NCBI Taxonomy" id="2838501"/>
    <lineage>
        <taxon>Bacteria</taxon>
        <taxon>Bacillati</taxon>
        <taxon>Bacillota</taxon>
        <taxon>Clostridia</taxon>
        <taxon>Lachnospirales</taxon>
        <taxon>Lachnospiraceae</taxon>
        <taxon>Blautia</taxon>
    </lineage>
</organism>
<evidence type="ECO:0000313" key="4">
    <source>
        <dbReference type="EMBL" id="HIV38809.1"/>
    </source>
</evidence>
<evidence type="ECO:0000259" key="3">
    <source>
        <dbReference type="PROSITE" id="PS50990"/>
    </source>
</evidence>
<evidence type="ECO:0000256" key="1">
    <source>
        <dbReference type="SAM" id="MobiDB-lite"/>
    </source>
</evidence>
<dbReference type="InterPro" id="IPR023346">
    <property type="entry name" value="Lysozyme-like_dom_sf"/>
</dbReference>
<evidence type="ECO:0000256" key="2">
    <source>
        <dbReference type="SAM" id="Phobius"/>
    </source>
</evidence>
<dbReference type="SUPFAM" id="SSF53955">
    <property type="entry name" value="Lysozyme-like"/>
    <property type="match status" value="1"/>
</dbReference>
<proteinExistence type="predicted"/>
<dbReference type="GO" id="GO:0008233">
    <property type="term" value="F:peptidase activity"/>
    <property type="evidence" value="ECO:0007669"/>
    <property type="project" value="InterPro"/>
</dbReference>
<reference evidence="4" key="2">
    <citation type="submission" date="2021-04" db="EMBL/GenBank/DDBJ databases">
        <authorList>
            <person name="Gilroy R."/>
        </authorList>
    </citation>
    <scope>NUCLEOTIDE SEQUENCE</scope>
    <source>
        <strain evidence="4">CHK195-9823</strain>
    </source>
</reference>
<name>A0A9D1PCP2_9FIRM</name>
<dbReference type="Pfam" id="PF13702">
    <property type="entry name" value="Lysozyme_like"/>
    <property type="match status" value="1"/>
</dbReference>
<feature type="transmembrane region" description="Helical" evidence="2">
    <location>
        <begin position="168"/>
        <end position="195"/>
    </location>
</feature>
<feature type="compositionally biased region" description="Polar residues" evidence="1">
    <location>
        <begin position="88"/>
        <end position="102"/>
    </location>
</feature>
<dbReference type="CDD" id="cd16891">
    <property type="entry name" value="CwlT-like"/>
    <property type="match status" value="1"/>
</dbReference>
<gene>
    <name evidence="4" type="ORF">H9747_07400</name>
</gene>
<dbReference type="Pfam" id="PF13529">
    <property type="entry name" value="Peptidase_C39_2"/>
    <property type="match status" value="1"/>
</dbReference>
<dbReference type="AlphaFoldDB" id="A0A9D1PCP2"/>
<feature type="domain" description="Peptidase C39" evidence="3">
    <location>
        <begin position="404"/>
        <end position="535"/>
    </location>
</feature>
<reference evidence="4" key="1">
    <citation type="journal article" date="2021" name="PeerJ">
        <title>Extensive microbial diversity within the chicken gut microbiome revealed by metagenomics and culture.</title>
        <authorList>
            <person name="Gilroy R."/>
            <person name="Ravi A."/>
            <person name="Getino M."/>
            <person name="Pursley I."/>
            <person name="Horton D.L."/>
            <person name="Alikhan N.F."/>
            <person name="Baker D."/>
            <person name="Gharbi K."/>
            <person name="Hall N."/>
            <person name="Watson M."/>
            <person name="Adriaenssens E.M."/>
            <person name="Foster-Nyarko E."/>
            <person name="Jarju S."/>
            <person name="Secka A."/>
            <person name="Antonio M."/>
            <person name="Oren A."/>
            <person name="Chaudhuri R.R."/>
            <person name="La Ragione R."/>
            <person name="Hildebrand F."/>
            <person name="Pallen M.J."/>
        </authorList>
    </citation>
    <scope>NUCLEOTIDE SEQUENCE</scope>
    <source>
        <strain evidence="4">CHK195-9823</strain>
    </source>
</reference>
<keyword evidence="2" id="KW-0472">Membrane</keyword>